<name>A0A7X0PKR8_9BURK</name>
<dbReference type="InterPro" id="IPR020846">
    <property type="entry name" value="MFS_dom"/>
</dbReference>
<dbReference type="InterPro" id="IPR011701">
    <property type="entry name" value="MFS"/>
</dbReference>
<feature type="transmembrane region" description="Helical" evidence="7">
    <location>
        <begin position="56"/>
        <end position="73"/>
    </location>
</feature>
<feature type="transmembrane region" description="Helical" evidence="7">
    <location>
        <begin position="445"/>
        <end position="468"/>
    </location>
</feature>
<keyword evidence="10" id="KW-1185">Reference proteome</keyword>
<comment type="caution">
    <text evidence="9">The sequence shown here is derived from an EMBL/GenBank/DDBJ whole genome shotgun (WGS) entry which is preliminary data.</text>
</comment>
<evidence type="ECO:0000256" key="7">
    <source>
        <dbReference type="SAM" id="Phobius"/>
    </source>
</evidence>
<feature type="transmembrane region" description="Helical" evidence="7">
    <location>
        <begin position="232"/>
        <end position="251"/>
    </location>
</feature>
<dbReference type="AlphaFoldDB" id="A0A7X0PKR8"/>
<reference evidence="9 10" key="1">
    <citation type="submission" date="2020-08" db="EMBL/GenBank/DDBJ databases">
        <title>Functional genomics of gut bacteria from endangered species of beetles.</title>
        <authorList>
            <person name="Carlos-Shanley C."/>
        </authorList>
    </citation>
    <scope>NUCLEOTIDE SEQUENCE [LARGE SCALE GENOMIC DNA]</scope>
    <source>
        <strain evidence="9 10">S00198</strain>
    </source>
</reference>
<dbReference type="PRINTS" id="PR01036">
    <property type="entry name" value="TCRTETB"/>
</dbReference>
<keyword evidence="6 7" id="KW-0472">Membrane</keyword>
<feature type="transmembrane region" description="Helical" evidence="7">
    <location>
        <begin position="112"/>
        <end position="133"/>
    </location>
</feature>
<dbReference type="PROSITE" id="PS50850">
    <property type="entry name" value="MFS"/>
    <property type="match status" value="1"/>
</dbReference>
<keyword evidence="3" id="KW-1003">Cell membrane</keyword>
<accession>A0A7X0PKR8</accession>
<feature type="transmembrane region" description="Helical" evidence="7">
    <location>
        <begin position="85"/>
        <end position="106"/>
    </location>
</feature>
<feature type="domain" description="Major facilitator superfamily (MFS) profile" evidence="8">
    <location>
        <begin position="19"/>
        <end position="473"/>
    </location>
</feature>
<dbReference type="RefSeq" id="WP_260420432.1">
    <property type="nucleotide sequence ID" value="NZ_JACHLK010000018.1"/>
</dbReference>
<dbReference type="GO" id="GO:0022857">
    <property type="term" value="F:transmembrane transporter activity"/>
    <property type="evidence" value="ECO:0007669"/>
    <property type="project" value="InterPro"/>
</dbReference>
<feature type="transmembrane region" description="Helical" evidence="7">
    <location>
        <begin position="397"/>
        <end position="425"/>
    </location>
</feature>
<dbReference type="GO" id="GO:0005886">
    <property type="term" value="C:plasma membrane"/>
    <property type="evidence" value="ECO:0007669"/>
    <property type="project" value="UniProtKB-SubCell"/>
</dbReference>
<keyword evidence="2" id="KW-0813">Transport</keyword>
<proteinExistence type="predicted"/>
<dbReference type="PANTHER" id="PTHR23501:SF197">
    <property type="entry name" value="COMD"/>
    <property type="match status" value="1"/>
</dbReference>
<comment type="subcellular location">
    <subcellularLocation>
        <location evidence="1">Cell membrane</location>
        <topology evidence="1">Multi-pass membrane protein</topology>
    </subcellularLocation>
</comment>
<keyword evidence="5 7" id="KW-1133">Transmembrane helix</keyword>
<dbReference type="PANTHER" id="PTHR23501">
    <property type="entry name" value="MAJOR FACILITATOR SUPERFAMILY"/>
    <property type="match status" value="1"/>
</dbReference>
<protein>
    <submittedName>
        <fullName evidence="9">EmrB/QacA subfamily drug resistance transporter</fullName>
    </submittedName>
</protein>
<dbReference type="SUPFAM" id="SSF103473">
    <property type="entry name" value="MFS general substrate transporter"/>
    <property type="match status" value="1"/>
</dbReference>
<feature type="transmembrane region" description="Helical" evidence="7">
    <location>
        <begin position="170"/>
        <end position="189"/>
    </location>
</feature>
<dbReference type="Pfam" id="PF07690">
    <property type="entry name" value="MFS_1"/>
    <property type="match status" value="1"/>
</dbReference>
<feature type="transmembrane region" description="Helical" evidence="7">
    <location>
        <begin position="145"/>
        <end position="164"/>
    </location>
</feature>
<dbReference type="Gene3D" id="1.20.1720.10">
    <property type="entry name" value="Multidrug resistance protein D"/>
    <property type="match status" value="1"/>
</dbReference>
<evidence type="ECO:0000259" key="8">
    <source>
        <dbReference type="PROSITE" id="PS50850"/>
    </source>
</evidence>
<evidence type="ECO:0000256" key="4">
    <source>
        <dbReference type="ARBA" id="ARBA00022692"/>
    </source>
</evidence>
<evidence type="ECO:0000313" key="9">
    <source>
        <dbReference type="EMBL" id="MBB6563362.1"/>
    </source>
</evidence>
<dbReference type="EMBL" id="JACHLK010000018">
    <property type="protein sequence ID" value="MBB6563362.1"/>
    <property type="molecule type" value="Genomic_DNA"/>
</dbReference>
<feature type="transmembrane region" description="Helical" evidence="7">
    <location>
        <begin position="271"/>
        <end position="296"/>
    </location>
</feature>
<dbReference type="Gene3D" id="1.20.1250.20">
    <property type="entry name" value="MFS general substrate transporter like domains"/>
    <property type="match status" value="1"/>
</dbReference>
<sequence>MTTTTTSTTPPTRRSTALTMAALMLMLVLAALDQTILSTALPSIARDLPGTLPPAWTFSAYLLAATVVIALYGRLADVYGRKPMLLLSIGLFLAGSLACALSQSMLQLVLARALQGAGGGGLMTLTMLTVASMFPLQERGRYQSLLGAVYGVATMFGPLTGGWLTEHLSWHWAFGLNVPLALLAFAVLARTLPHQATGPRTPIDHLGALLLTGALCSALLMTQHERLQLPSWLSAAVLGTACALCTAAFVLRQRRAAHPLVPLSLFSRPVYAAASAIGLVTGVALYAAVVFMPAYLQTALHLGPTTAAWHLLPLMAGVTGAAIASGRLLRARVPARSMGMLASALVVLGFAALAAGMQWAPAQPLVLSLCLLPLGLGIGVLFPIITMVSQRASPAQLMGIATAVPVMLRSLGGAVGVALLTTLFAEMVHTLVAGNPAALAEAGPHALQAVWGCAAAVAVLGMVACRWLPAAPMEQMQMPPAGRAVAA</sequence>
<dbReference type="Proteomes" id="UP000575083">
    <property type="component" value="Unassembled WGS sequence"/>
</dbReference>
<dbReference type="InterPro" id="IPR036259">
    <property type="entry name" value="MFS_trans_sf"/>
</dbReference>
<feature type="transmembrane region" description="Helical" evidence="7">
    <location>
        <begin position="201"/>
        <end position="220"/>
    </location>
</feature>
<dbReference type="FunFam" id="1.20.1720.10:FF:000004">
    <property type="entry name" value="EmrB/QacA family drug resistance transporter"/>
    <property type="match status" value="1"/>
</dbReference>
<feature type="transmembrane region" description="Helical" evidence="7">
    <location>
        <begin position="341"/>
        <end position="359"/>
    </location>
</feature>
<gene>
    <name evidence="9" type="ORF">HNP48_006082</name>
</gene>
<organism evidence="9 10">
    <name type="scientific">Acidovorax soli</name>
    <dbReference type="NCBI Taxonomy" id="592050"/>
    <lineage>
        <taxon>Bacteria</taxon>
        <taxon>Pseudomonadati</taxon>
        <taxon>Pseudomonadota</taxon>
        <taxon>Betaproteobacteria</taxon>
        <taxon>Burkholderiales</taxon>
        <taxon>Comamonadaceae</taxon>
        <taxon>Acidovorax</taxon>
    </lineage>
</organism>
<evidence type="ECO:0000313" key="10">
    <source>
        <dbReference type="Proteomes" id="UP000575083"/>
    </source>
</evidence>
<evidence type="ECO:0000256" key="5">
    <source>
        <dbReference type="ARBA" id="ARBA00022989"/>
    </source>
</evidence>
<evidence type="ECO:0000256" key="1">
    <source>
        <dbReference type="ARBA" id="ARBA00004651"/>
    </source>
</evidence>
<keyword evidence="4 7" id="KW-0812">Transmembrane</keyword>
<feature type="transmembrane region" description="Helical" evidence="7">
    <location>
        <begin position="308"/>
        <end position="329"/>
    </location>
</feature>
<evidence type="ECO:0000256" key="2">
    <source>
        <dbReference type="ARBA" id="ARBA00022448"/>
    </source>
</evidence>
<feature type="transmembrane region" description="Helical" evidence="7">
    <location>
        <begin position="365"/>
        <end position="385"/>
    </location>
</feature>
<evidence type="ECO:0000256" key="6">
    <source>
        <dbReference type="ARBA" id="ARBA00023136"/>
    </source>
</evidence>
<evidence type="ECO:0000256" key="3">
    <source>
        <dbReference type="ARBA" id="ARBA00022475"/>
    </source>
</evidence>